<organism evidence="5">
    <name type="scientific">Salvia splendens</name>
    <name type="common">Scarlet sage</name>
    <dbReference type="NCBI Taxonomy" id="180675"/>
    <lineage>
        <taxon>Eukaryota</taxon>
        <taxon>Viridiplantae</taxon>
        <taxon>Streptophyta</taxon>
        <taxon>Embryophyta</taxon>
        <taxon>Tracheophyta</taxon>
        <taxon>Spermatophyta</taxon>
        <taxon>Magnoliopsida</taxon>
        <taxon>eudicotyledons</taxon>
        <taxon>Gunneridae</taxon>
        <taxon>Pentapetalae</taxon>
        <taxon>asterids</taxon>
        <taxon>lamiids</taxon>
        <taxon>Lamiales</taxon>
        <taxon>Lamiaceae</taxon>
        <taxon>Nepetoideae</taxon>
        <taxon>Mentheae</taxon>
        <taxon>Salviinae</taxon>
        <taxon>Salvia</taxon>
        <taxon>Salvia subgen. Calosphace</taxon>
        <taxon>core Calosphace</taxon>
    </lineage>
</organism>
<reference evidence="5" key="1">
    <citation type="submission" date="2018-01" db="EMBL/GenBank/DDBJ databases">
        <authorList>
            <person name="Mao J.F."/>
        </authorList>
    </citation>
    <scope>NUCLEOTIDE SEQUENCE</scope>
    <source>
        <strain evidence="5">Huo1</strain>
        <tissue evidence="5">Leaf</tissue>
    </source>
</reference>
<dbReference type="PANTHER" id="PTHR36766:SF64">
    <property type="entry name" value="OS12G0206100 PROTEIN"/>
    <property type="match status" value="1"/>
</dbReference>
<evidence type="ECO:0000313" key="6">
    <source>
        <dbReference type="Proteomes" id="UP000298416"/>
    </source>
</evidence>
<dbReference type="Proteomes" id="UP000298416">
    <property type="component" value="Unassembled WGS sequence"/>
</dbReference>
<dbReference type="SUPFAM" id="SSF52058">
    <property type="entry name" value="L domain-like"/>
    <property type="match status" value="1"/>
</dbReference>
<keyword evidence="2" id="KW-0611">Plant defense</keyword>
<evidence type="ECO:0000259" key="4">
    <source>
        <dbReference type="Pfam" id="PF25019"/>
    </source>
</evidence>
<protein>
    <recommendedName>
        <fullName evidence="7">Disease resistance protein RPM1</fullName>
    </recommendedName>
</protein>
<dbReference type="Pfam" id="PF00931">
    <property type="entry name" value="NB-ARC"/>
    <property type="match status" value="1"/>
</dbReference>
<dbReference type="GO" id="GO:0006952">
    <property type="term" value="P:defense response"/>
    <property type="evidence" value="ECO:0007669"/>
    <property type="project" value="UniProtKB-KW"/>
</dbReference>
<evidence type="ECO:0000313" key="5">
    <source>
        <dbReference type="EMBL" id="KAG6423330.1"/>
    </source>
</evidence>
<gene>
    <name evidence="5" type="ORF">SASPL_113724</name>
</gene>
<dbReference type="Pfam" id="PF25019">
    <property type="entry name" value="LRR_R13L1-DRL21"/>
    <property type="match status" value="1"/>
</dbReference>
<comment type="caution">
    <text evidence="5">The sequence shown here is derived from an EMBL/GenBank/DDBJ whole genome shotgun (WGS) entry which is preliminary data.</text>
</comment>
<feature type="domain" description="R13L1/DRL21-like LRR repeat region" evidence="4">
    <location>
        <begin position="79"/>
        <end position="147"/>
    </location>
</feature>
<name>A0A8X8XZE5_SALSN</name>
<dbReference type="PANTHER" id="PTHR36766">
    <property type="entry name" value="PLANT BROAD-SPECTRUM MILDEW RESISTANCE PROTEIN RPW8"/>
    <property type="match status" value="1"/>
</dbReference>
<sequence>MVIGCVAKSSRLRELKIDYVPEFINTCSVESWDFGGLQKLTLDVSGGTGVSVEEKVNAIFKVCCESLTQLCLRGDQDLKHVPESTQDLTALSTLELQNFGIEELPEWFEKLSSLTHLSLSSCSKLKHLLSWETLECLTELRRLEVKQCPVLQIGVAWLDPHLTIEVDTLTNEILDGDMSFAANEVLINSLVNTLNQVQEYSSNKGIKQLLRHLGTTQNYLNGIPKNSICRDDVQMLRKLQAVAFNADNVLDELKYHANDKVQSSFSCFNANKETRRRISQSLMLVNDTNKEFVDMINQFAQIKTVTGSAAPSASYNSVIPDPIFTGRKEDVKILVQKLITCIQGKAISILAIVGKGGVGKETLTRKVLNHGDIKARFGSHVWVNVSGISDPVMLFKKILSMLTSDTNIGGHKTETEEDILKGIQQALKDTTYCQTISNGIFPQREKIAQNQ</sequence>
<dbReference type="InterPro" id="IPR002182">
    <property type="entry name" value="NB-ARC"/>
</dbReference>
<keyword evidence="1" id="KW-0433">Leucine-rich repeat</keyword>
<dbReference type="Gene3D" id="3.40.50.300">
    <property type="entry name" value="P-loop containing nucleotide triphosphate hydrolases"/>
    <property type="match status" value="1"/>
</dbReference>
<accession>A0A8X8XZE5</accession>
<keyword evidence="6" id="KW-1185">Reference proteome</keyword>
<dbReference type="InterPro" id="IPR056789">
    <property type="entry name" value="LRR_R13L1-DRL21"/>
</dbReference>
<feature type="domain" description="NB-ARC" evidence="3">
    <location>
        <begin position="332"/>
        <end position="430"/>
    </location>
</feature>
<dbReference type="InterPro" id="IPR032675">
    <property type="entry name" value="LRR_dom_sf"/>
</dbReference>
<dbReference type="GO" id="GO:0043531">
    <property type="term" value="F:ADP binding"/>
    <property type="evidence" value="ECO:0007669"/>
    <property type="project" value="InterPro"/>
</dbReference>
<dbReference type="InterPro" id="IPR027417">
    <property type="entry name" value="P-loop_NTPase"/>
</dbReference>
<evidence type="ECO:0008006" key="7">
    <source>
        <dbReference type="Google" id="ProtNLM"/>
    </source>
</evidence>
<dbReference type="AlphaFoldDB" id="A0A8X8XZE5"/>
<dbReference type="Gene3D" id="3.80.10.10">
    <property type="entry name" value="Ribonuclease Inhibitor"/>
    <property type="match status" value="1"/>
</dbReference>
<evidence type="ECO:0000256" key="2">
    <source>
        <dbReference type="ARBA" id="ARBA00022821"/>
    </source>
</evidence>
<dbReference type="SUPFAM" id="SSF52540">
    <property type="entry name" value="P-loop containing nucleoside triphosphate hydrolases"/>
    <property type="match status" value="1"/>
</dbReference>
<reference evidence="5" key="2">
    <citation type="submission" date="2020-08" db="EMBL/GenBank/DDBJ databases">
        <title>Plant Genome Project.</title>
        <authorList>
            <person name="Zhang R.-G."/>
        </authorList>
    </citation>
    <scope>NUCLEOTIDE SEQUENCE</scope>
    <source>
        <strain evidence="5">Huo1</strain>
        <tissue evidence="5">Leaf</tissue>
    </source>
</reference>
<dbReference type="EMBL" id="PNBA02000005">
    <property type="protein sequence ID" value="KAG6423330.1"/>
    <property type="molecule type" value="Genomic_DNA"/>
</dbReference>
<evidence type="ECO:0000259" key="3">
    <source>
        <dbReference type="Pfam" id="PF00931"/>
    </source>
</evidence>
<proteinExistence type="predicted"/>
<evidence type="ECO:0000256" key="1">
    <source>
        <dbReference type="ARBA" id="ARBA00022614"/>
    </source>
</evidence>